<organism evidence="1 2">
    <name type="scientific">Demequina capsici</name>
    <dbReference type="NCBI Taxonomy" id="3075620"/>
    <lineage>
        <taxon>Bacteria</taxon>
        <taxon>Bacillati</taxon>
        <taxon>Actinomycetota</taxon>
        <taxon>Actinomycetes</taxon>
        <taxon>Micrococcales</taxon>
        <taxon>Demequinaceae</taxon>
        <taxon>Demequina</taxon>
    </lineage>
</organism>
<dbReference type="Gene3D" id="2.60.40.2850">
    <property type="match status" value="1"/>
</dbReference>
<dbReference type="Proteomes" id="UP001304125">
    <property type="component" value="Chromosome"/>
</dbReference>
<dbReference type="AlphaFoldDB" id="A0AA96F9P1"/>
<sequence>MARNVETIPSSHALEGGTLKNRVVRSVGTVIVAGVVMFGAVLPASATTEYPAGGIWDHGYRRGNPDYVYSNYWNNNVTWHRSSVRNANGVYVNSGWKDKSVWANASVWAVVGQSDSAYYDYIK</sequence>
<gene>
    <name evidence="1" type="ORF">RN606_12665</name>
</gene>
<evidence type="ECO:0000313" key="2">
    <source>
        <dbReference type="Proteomes" id="UP001304125"/>
    </source>
</evidence>
<dbReference type="RefSeq" id="WP_313497708.1">
    <property type="nucleotide sequence ID" value="NZ_CP134879.1"/>
</dbReference>
<dbReference type="EMBL" id="CP134879">
    <property type="protein sequence ID" value="WNM24200.1"/>
    <property type="molecule type" value="Genomic_DNA"/>
</dbReference>
<name>A0AA96F9P1_9MICO</name>
<dbReference type="NCBIfam" id="TIGR01653">
    <property type="entry name" value="lactococcin_972"/>
    <property type="match status" value="1"/>
</dbReference>
<proteinExistence type="predicted"/>
<protein>
    <submittedName>
        <fullName evidence="1">Lactococcin 972 family bacteriocin</fullName>
    </submittedName>
</protein>
<keyword evidence="2" id="KW-1185">Reference proteome</keyword>
<accession>A0AA96F9P1</accession>
<evidence type="ECO:0000313" key="1">
    <source>
        <dbReference type="EMBL" id="WNM24200.1"/>
    </source>
</evidence>
<dbReference type="InterPro" id="IPR006540">
    <property type="entry name" value="Lactococcin_972"/>
</dbReference>
<reference evidence="1 2" key="1">
    <citation type="submission" date="2023-09" db="EMBL/GenBank/DDBJ databases">
        <title>Demequina sp. a novel bacteria isolated from Capsicum annuum.</title>
        <authorList>
            <person name="Humaira Z."/>
            <person name="Lee J."/>
            <person name="Cho D."/>
        </authorList>
    </citation>
    <scope>NUCLEOTIDE SEQUENCE [LARGE SCALE GENOMIC DNA]</scope>
    <source>
        <strain evidence="1 2">OYTSA14</strain>
    </source>
</reference>